<dbReference type="GO" id="GO:0005886">
    <property type="term" value="C:plasma membrane"/>
    <property type="evidence" value="ECO:0007669"/>
    <property type="project" value="UniProtKB-ARBA"/>
</dbReference>
<dbReference type="InterPro" id="IPR019775">
    <property type="entry name" value="WD40_repeat_CS"/>
</dbReference>
<dbReference type="AlphaFoldDB" id="A0A7I8KNN3"/>
<evidence type="ECO:0000256" key="7">
    <source>
        <dbReference type="SAM" id="Coils"/>
    </source>
</evidence>
<sequence length="381" mass="41397">MSVAELKERHEAATAAVDSLRERLRQKRQMLLDNDLVGYSRTQGRAAISFSSTDLVCCRTLQGHTGKVYSLDWSPERNRIVSASQDGRLIVWNALTSQKTHAIKLPCAWVMTCAFSPNGQSVASGGLDSGCSIFNLNFQIDRDGNIPVARFLSGHKGYVSSCQYVPDDETHLVTGSGDQTCILWDVTTGQRLSVFGGEFPSGHTADVLSISINGSNSKMFVSGSCDSTARLWDARIASRAVHTFHGHKGDVNTVKFFPDGQRFGTGSDDGACRLFDVRTGHQLQVYQQQQQQGDNSADSPIVTSIAFSISGRLLFAAYSNGNCYVWDTLVGKVVLNLGAVQNSHEGRISCLGLSADGSALCTGSWDRTLKIWAFGGHRRVM</sequence>
<dbReference type="InterPro" id="IPR020472">
    <property type="entry name" value="WD40_PAC1"/>
</dbReference>
<keyword evidence="2 6" id="KW-0853">WD repeat</keyword>
<gene>
    <name evidence="8" type="ORF">SI8410_07010097</name>
</gene>
<organism evidence="8 9">
    <name type="scientific">Spirodela intermedia</name>
    <name type="common">Intermediate duckweed</name>
    <dbReference type="NCBI Taxonomy" id="51605"/>
    <lineage>
        <taxon>Eukaryota</taxon>
        <taxon>Viridiplantae</taxon>
        <taxon>Streptophyta</taxon>
        <taxon>Embryophyta</taxon>
        <taxon>Tracheophyta</taxon>
        <taxon>Spermatophyta</taxon>
        <taxon>Magnoliopsida</taxon>
        <taxon>Liliopsida</taxon>
        <taxon>Araceae</taxon>
        <taxon>Lemnoideae</taxon>
        <taxon>Spirodela</taxon>
    </lineage>
</organism>
<dbReference type="PIRSF" id="PIRSF002394">
    <property type="entry name" value="GN-bd_beta"/>
    <property type="match status" value="1"/>
</dbReference>
<dbReference type="Pfam" id="PF25391">
    <property type="entry name" value="WD40_Gbeta"/>
    <property type="match status" value="1"/>
</dbReference>
<dbReference type="FunFam" id="2.130.10.10:FF:000580">
    <property type="entry name" value="Guanine nucleotide-binding protein subunit beta"/>
    <property type="match status" value="1"/>
</dbReference>
<keyword evidence="3" id="KW-0677">Repeat</keyword>
<feature type="repeat" description="WD" evidence="6">
    <location>
        <begin position="200"/>
        <end position="233"/>
    </location>
</feature>
<feature type="repeat" description="WD" evidence="6">
    <location>
        <begin position="244"/>
        <end position="285"/>
    </location>
</feature>
<dbReference type="CDD" id="cd00200">
    <property type="entry name" value="WD40"/>
    <property type="match status" value="1"/>
</dbReference>
<reference evidence="8" key="1">
    <citation type="submission" date="2020-02" db="EMBL/GenBank/DDBJ databases">
        <authorList>
            <person name="Scholz U."/>
            <person name="Mascher M."/>
            <person name="Fiebig A."/>
        </authorList>
    </citation>
    <scope>NUCLEOTIDE SEQUENCE</scope>
</reference>
<evidence type="ECO:0000313" key="9">
    <source>
        <dbReference type="Proteomes" id="UP000663760"/>
    </source>
</evidence>
<dbReference type="InterPro" id="IPR001680">
    <property type="entry name" value="WD40_rpt"/>
</dbReference>
<dbReference type="PROSITE" id="PS50082">
    <property type="entry name" value="WD_REPEATS_2"/>
    <property type="match status" value="5"/>
</dbReference>
<proteinExistence type="inferred from homology"/>
<keyword evidence="4" id="KW-0807">Transducer</keyword>
<dbReference type="GO" id="GO:0007165">
    <property type="term" value="P:signal transduction"/>
    <property type="evidence" value="ECO:0007669"/>
    <property type="project" value="UniProtKB-KW"/>
</dbReference>
<feature type="repeat" description="WD" evidence="6">
    <location>
        <begin position="152"/>
        <end position="194"/>
    </location>
</feature>
<evidence type="ECO:0000256" key="3">
    <source>
        <dbReference type="ARBA" id="ARBA00022737"/>
    </source>
</evidence>
<evidence type="ECO:0000256" key="4">
    <source>
        <dbReference type="ARBA" id="ARBA00023224"/>
    </source>
</evidence>
<comment type="similarity">
    <text evidence="1">Belongs to the WD repeat G protein beta family.</text>
</comment>
<evidence type="ECO:0000256" key="2">
    <source>
        <dbReference type="ARBA" id="ARBA00022574"/>
    </source>
</evidence>
<dbReference type="SUPFAM" id="SSF50978">
    <property type="entry name" value="WD40 repeat-like"/>
    <property type="match status" value="1"/>
</dbReference>
<dbReference type="OrthoDB" id="10255630at2759"/>
<evidence type="ECO:0000256" key="5">
    <source>
        <dbReference type="ARBA" id="ARBA00069676"/>
    </source>
</evidence>
<keyword evidence="7" id="KW-0175">Coiled coil</keyword>
<feature type="repeat" description="WD" evidence="6">
    <location>
        <begin position="341"/>
        <end position="381"/>
    </location>
</feature>
<evidence type="ECO:0000256" key="1">
    <source>
        <dbReference type="ARBA" id="ARBA00009768"/>
    </source>
</evidence>
<feature type="coiled-coil region" evidence="7">
    <location>
        <begin position="3"/>
        <end position="30"/>
    </location>
</feature>
<dbReference type="InterPro" id="IPR036322">
    <property type="entry name" value="WD40_repeat_dom_sf"/>
</dbReference>
<feature type="repeat" description="WD" evidence="6">
    <location>
        <begin position="61"/>
        <end position="102"/>
    </location>
</feature>
<dbReference type="InterPro" id="IPR001632">
    <property type="entry name" value="WD40_G-protein_beta-like"/>
</dbReference>
<dbReference type="PRINTS" id="PR00320">
    <property type="entry name" value="GPROTEINBRPT"/>
</dbReference>
<dbReference type="Proteomes" id="UP000663760">
    <property type="component" value="Chromosome 7"/>
</dbReference>
<dbReference type="SMART" id="SM00320">
    <property type="entry name" value="WD40"/>
    <property type="match status" value="7"/>
</dbReference>
<dbReference type="PROSITE" id="PS00678">
    <property type="entry name" value="WD_REPEATS_1"/>
    <property type="match status" value="1"/>
</dbReference>
<evidence type="ECO:0000313" key="8">
    <source>
        <dbReference type="EMBL" id="CAA7399427.1"/>
    </source>
</evidence>
<dbReference type="InterPro" id="IPR016346">
    <property type="entry name" value="G-protein_beta_1-5"/>
</dbReference>
<dbReference type="PANTHER" id="PTHR19850">
    <property type="entry name" value="GUANINE NUCLEOTIDE-BINDING PROTEIN BETA G PROTEIN BETA"/>
    <property type="match status" value="1"/>
</dbReference>
<dbReference type="Gene3D" id="2.130.10.10">
    <property type="entry name" value="YVTN repeat-like/Quinoprotein amine dehydrogenase"/>
    <property type="match status" value="1"/>
</dbReference>
<dbReference type="PROSITE" id="PS50294">
    <property type="entry name" value="WD_REPEATS_REGION"/>
    <property type="match status" value="5"/>
</dbReference>
<protein>
    <recommendedName>
        <fullName evidence="5">Guanine nucleotide-binding protein subunit beta</fullName>
    </recommendedName>
</protein>
<accession>A0A7I8KNN3</accession>
<keyword evidence="9" id="KW-1185">Reference proteome</keyword>
<name>A0A7I8KNN3_SPIIN</name>
<dbReference type="InterPro" id="IPR015943">
    <property type="entry name" value="WD40/YVTN_repeat-like_dom_sf"/>
</dbReference>
<dbReference type="EMBL" id="LR746270">
    <property type="protein sequence ID" value="CAA7399427.1"/>
    <property type="molecule type" value="Genomic_DNA"/>
</dbReference>
<evidence type="ECO:0000256" key="6">
    <source>
        <dbReference type="PROSITE-ProRule" id="PRU00221"/>
    </source>
</evidence>
<dbReference type="PRINTS" id="PR00319">
    <property type="entry name" value="GPROTEINB"/>
</dbReference>